<keyword evidence="11" id="KW-1133">Transmembrane helix</keyword>
<keyword evidence="7 11" id="KW-0812">Transmembrane</keyword>
<evidence type="ECO:0000313" key="12">
    <source>
        <dbReference type="EMBL" id="MDR7308195.1"/>
    </source>
</evidence>
<keyword evidence="6" id="KW-0997">Cell inner membrane</keyword>
<comment type="subcellular location">
    <subcellularLocation>
        <location evidence="1">Cell inner membrane</location>
    </subcellularLocation>
</comment>
<proteinExistence type="inferred from homology"/>
<comment type="caution">
    <text evidence="12">The sequence shown here is derived from an EMBL/GenBank/DDBJ whole genome shotgun (WGS) entry which is preliminary data.</text>
</comment>
<dbReference type="Proteomes" id="UP001268089">
    <property type="component" value="Unassembled WGS sequence"/>
</dbReference>
<evidence type="ECO:0000256" key="10">
    <source>
        <dbReference type="ARBA" id="ARBA00030772"/>
    </source>
</evidence>
<dbReference type="InterPro" id="IPR022792">
    <property type="entry name" value="T2SS_protein-GspN"/>
</dbReference>
<evidence type="ECO:0000256" key="1">
    <source>
        <dbReference type="ARBA" id="ARBA00004533"/>
    </source>
</evidence>
<comment type="similarity">
    <text evidence="2">Belongs to the GSP N family.</text>
</comment>
<name>A0ABU1ZRL1_9BURK</name>
<keyword evidence="4" id="KW-0813">Transport</keyword>
<dbReference type="RefSeq" id="WP_310345128.1">
    <property type="nucleotide sequence ID" value="NZ_JAVDXO010000009.1"/>
</dbReference>
<feature type="transmembrane region" description="Helical" evidence="11">
    <location>
        <begin position="20"/>
        <end position="45"/>
    </location>
</feature>
<evidence type="ECO:0000256" key="5">
    <source>
        <dbReference type="ARBA" id="ARBA00022475"/>
    </source>
</evidence>
<evidence type="ECO:0000256" key="11">
    <source>
        <dbReference type="SAM" id="Phobius"/>
    </source>
</evidence>
<evidence type="ECO:0000256" key="6">
    <source>
        <dbReference type="ARBA" id="ARBA00022519"/>
    </source>
</evidence>
<evidence type="ECO:0000256" key="8">
    <source>
        <dbReference type="ARBA" id="ARBA00022927"/>
    </source>
</evidence>
<reference evidence="12 13" key="1">
    <citation type="submission" date="2023-07" db="EMBL/GenBank/DDBJ databases">
        <title>Sorghum-associated microbial communities from plants grown in Nebraska, USA.</title>
        <authorList>
            <person name="Schachtman D."/>
        </authorList>
    </citation>
    <scope>NUCLEOTIDE SEQUENCE [LARGE SCALE GENOMIC DNA]</scope>
    <source>
        <strain evidence="12 13">BE308</strain>
    </source>
</reference>
<dbReference type="Pfam" id="PF01203">
    <property type="entry name" value="T2SSN"/>
    <property type="match status" value="1"/>
</dbReference>
<keyword evidence="8" id="KW-0653">Protein transport</keyword>
<evidence type="ECO:0000256" key="7">
    <source>
        <dbReference type="ARBA" id="ARBA00022692"/>
    </source>
</evidence>
<gene>
    <name evidence="12" type="ORF">J2X15_003504</name>
</gene>
<accession>A0ABU1ZRL1</accession>
<sequence>MATLLAPTHLAATPRRGAPWAWTVAGVLAGGLIAAALFAPARWLAWGLAEASQQRVQLLQPQGTVWQGSAQLVLGADPTVVTALPGRLEWRLRPQWLGVALRLHAPCCMTMPWDLTLNASANAVQLQTSDLDATQALRLPSALLAGLGTPWNTIQLQGTLALQPQGLALQWQQGTLALQGRLQIDALQMSTRLTPLQPVGSYRIELLGGDAPTLALRTLDGALQLQGRGQWQQGRLQFDGEARAAAGREDALANLLNIIGRRDGARSIIHVG</sequence>
<protein>
    <recommendedName>
        <fullName evidence="3">Type II secretion system protein N</fullName>
    </recommendedName>
    <alternativeName>
        <fullName evidence="10">General secretion pathway protein N</fullName>
    </alternativeName>
</protein>
<evidence type="ECO:0000256" key="9">
    <source>
        <dbReference type="ARBA" id="ARBA00023136"/>
    </source>
</evidence>
<evidence type="ECO:0000313" key="13">
    <source>
        <dbReference type="Proteomes" id="UP001268089"/>
    </source>
</evidence>
<keyword evidence="9 11" id="KW-0472">Membrane</keyword>
<evidence type="ECO:0000256" key="3">
    <source>
        <dbReference type="ARBA" id="ARBA00021563"/>
    </source>
</evidence>
<evidence type="ECO:0000256" key="4">
    <source>
        <dbReference type="ARBA" id="ARBA00022448"/>
    </source>
</evidence>
<organism evidence="12 13">
    <name type="scientific">Rhodoferax saidenbachensis</name>
    <dbReference type="NCBI Taxonomy" id="1484693"/>
    <lineage>
        <taxon>Bacteria</taxon>
        <taxon>Pseudomonadati</taxon>
        <taxon>Pseudomonadota</taxon>
        <taxon>Betaproteobacteria</taxon>
        <taxon>Burkholderiales</taxon>
        <taxon>Comamonadaceae</taxon>
        <taxon>Rhodoferax</taxon>
    </lineage>
</organism>
<keyword evidence="13" id="KW-1185">Reference proteome</keyword>
<keyword evidence="5" id="KW-1003">Cell membrane</keyword>
<evidence type="ECO:0000256" key="2">
    <source>
        <dbReference type="ARBA" id="ARBA00007208"/>
    </source>
</evidence>
<dbReference type="EMBL" id="JAVDXO010000009">
    <property type="protein sequence ID" value="MDR7308195.1"/>
    <property type="molecule type" value="Genomic_DNA"/>
</dbReference>